<keyword evidence="6" id="KW-1185">Reference proteome</keyword>
<dbReference type="PROSITE" id="PS52016">
    <property type="entry name" value="TONB_DEPENDENT_REC_3"/>
    <property type="match status" value="1"/>
</dbReference>
<comment type="similarity">
    <text evidence="2">Belongs to the TonB-dependent receptor family.</text>
</comment>
<evidence type="ECO:0000259" key="4">
    <source>
        <dbReference type="Pfam" id="PF07715"/>
    </source>
</evidence>
<dbReference type="InterPro" id="IPR039426">
    <property type="entry name" value="TonB-dep_rcpt-like"/>
</dbReference>
<dbReference type="Pfam" id="PF07715">
    <property type="entry name" value="Plug"/>
    <property type="match status" value="1"/>
</dbReference>
<dbReference type="Proteomes" id="UP001597545">
    <property type="component" value="Unassembled WGS sequence"/>
</dbReference>
<dbReference type="InterPro" id="IPR008969">
    <property type="entry name" value="CarboxyPept-like_regulatory"/>
</dbReference>
<keyword evidence="1 3" id="KW-0732">Signal</keyword>
<dbReference type="EMBL" id="JBHULR010000021">
    <property type="protein sequence ID" value="MFD2549908.1"/>
    <property type="molecule type" value="Genomic_DNA"/>
</dbReference>
<evidence type="ECO:0000313" key="5">
    <source>
        <dbReference type="EMBL" id="MFD2549908.1"/>
    </source>
</evidence>
<dbReference type="Pfam" id="PF13715">
    <property type="entry name" value="CarbopepD_reg_2"/>
    <property type="match status" value="1"/>
</dbReference>
<accession>A0ABW5KN18</accession>
<dbReference type="RefSeq" id="WP_380906276.1">
    <property type="nucleotide sequence ID" value="NZ_JBHUEG010000018.1"/>
</dbReference>
<keyword evidence="2" id="KW-0998">Cell outer membrane</keyword>
<protein>
    <submittedName>
        <fullName evidence="5">SusC/RagA family TonB-linked outer membrane protein</fullName>
    </submittedName>
</protein>
<organism evidence="5 6">
    <name type="scientific">Sphingobacterium suaedae</name>
    <dbReference type="NCBI Taxonomy" id="1686402"/>
    <lineage>
        <taxon>Bacteria</taxon>
        <taxon>Pseudomonadati</taxon>
        <taxon>Bacteroidota</taxon>
        <taxon>Sphingobacteriia</taxon>
        <taxon>Sphingobacteriales</taxon>
        <taxon>Sphingobacteriaceae</taxon>
        <taxon>Sphingobacterium</taxon>
    </lineage>
</organism>
<dbReference type="Gene3D" id="2.170.130.10">
    <property type="entry name" value="TonB-dependent receptor, plug domain"/>
    <property type="match status" value="1"/>
</dbReference>
<dbReference type="SUPFAM" id="SSF49464">
    <property type="entry name" value="Carboxypeptidase regulatory domain-like"/>
    <property type="match status" value="1"/>
</dbReference>
<reference evidence="6" key="1">
    <citation type="journal article" date="2019" name="Int. J. Syst. Evol. Microbiol.">
        <title>The Global Catalogue of Microorganisms (GCM) 10K type strain sequencing project: providing services to taxonomists for standard genome sequencing and annotation.</title>
        <authorList>
            <consortium name="The Broad Institute Genomics Platform"/>
            <consortium name="The Broad Institute Genome Sequencing Center for Infectious Disease"/>
            <person name="Wu L."/>
            <person name="Ma J."/>
        </authorList>
    </citation>
    <scope>NUCLEOTIDE SEQUENCE [LARGE SCALE GENOMIC DNA]</scope>
    <source>
        <strain evidence="6">KCTC 42662</strain>
    </source>
</reference>
<dbReference type="PANTHER" id="PTHR30069">
    <property type="entry name" value="TONB-DEPENDENT OUTER MEMBRANE RECEPTOR"/>
    <property type="match status" value="1"/>
</dbReference>
<comment type="caution">
    <text evidence="5">The sequence shown here is derived from an EMBL/GenBank/DDBJ whole genome shotgun (WGS) entry which is preliminary data.</text>
</comment>
<keyword evidence="2" id="KW-1134">Transmembrane beta strand</keyword>
<feature type="signal peptide" evidence="3">
    <location>
        <begin position="1"/>
        <end position="26"/>
    </location>
</feature>
<name>A0ABW5KN18_9SPHI</name>
<dbReference type="SUPFAM" id="SSF56935">
    <property type="entry name" value="Porins"/>
    <property type="match status" value="1"/>
</dbReference>
<dbReference type="InterPro" id="IPR037066">
    <property type="entry name" value="Plug_dom_sf"/>
</dbReference>
<evidence type="ECO:0000256" key="3">
    <source>
        <dbReference type="SAM" id="SignalP"/>
    </source>
</evidence>
<dbReference type="NCBIfam" id="TIGR04056">
    <property type="entry name" value="OMP_RagA_SusC"/>
    <property type="match status" value="1"/>
</dbReference>
<keyword evidence="2" id="KW-0472">Membrane</keyword>
<evidence type="ECO:0000256" key="2">
    <source>
        <dbReference type="PROSITE-ProRule" id="PRU01360"/>
    </source>
</evidence>
<comment type="subcellular location">
    <subcellularLocation>
        <location evidence="2">Cell outer membrane</location>
        <topology evidence="2">Multi-pass membrane protein</topology>
    </subcellularLocation>
</comment>
<dbReference type="PANTHER" id="PTHR30069:SF29">
    <property type="entry name" value="HEMOGLOBIN AND HEMOGLOBIN-HAPTOGLOBIN-BINDING PROTEIN 1-RELATED"/>
    <property type="match status" value="1"/>
</dbReference>
<dbReference type="InterPro" id="IPR012910">
    <property type="entry name" value="Plug_dom"/>
</dbReference>
<keyword evidence="2" id="KW-0812">Transmembrane</keyword>
<dbReference type="InterPro" id="IPR023996">
    <property type="entry name" value="TonB-dep_OMP_SusC/RagA"/>
</dbReference>
<feature type="domain" description="TonB-dependent receptor plug" evidence="4">
    <location>
        <begin position="137"/>
        <end position="255"/>
    </location>
</feature>
<sequence>MNYQAFLKRGLVRRSIRFLYPLAALAPVVTLANTVPSEIGVHASRFVGITGKVLDHNGAPVPGATVLVKGTKAGVKTDENGVFNINVPELNSVIVVSYVGYKVQEINVGGKSNITIHLEPLDAIDEVVVVGYGTQRAKDITGSIVSVDVGKLADLPVASISEALRGQVPGLNVSGGSNRPGAMASLSIRQQFNWGKDGGSEVPLIVIDDVIQVDPQNGKPSLERFNMLDVSEIESITVLRDASAAIYGSRASQGAIVVKTKRGKAGPPRIAYSAKFQTNDAISHGKVMNARQYGEFANSFGRAAGWNDNYFYSDAELARMDSLNYDWLANDWRAANAMQHSLDVSGGSDRATYYTGASFYTQTPNLGAQDFKRWTFRAGTDVKVASNLRLGATLAAANTNLEKSFTKINMNDGSFAIGGEQNDYSILLHMPKYIPWMYTIDGVDHYVSPALGPHRIGRVSGNNSLSNWNYYELLNNGSKTTSKDFNYNANFSLQYDVPFVKGLSFKFNYGLMQSAGNTEQVMMPLLLALAKNTNTADNHLYSNTTQWDAPALNKANSRVTYDNTTAKSEQMNFFANYNATFGDHDIGAMFSIEKATTGWEDRYQIYDNPTRGVYNGTSISAGTLNNSNTITYRTESGSLSYLGRVNYGYKGRYLLNFVFRSDASTKFAPENYWGFFPGLSAGWVASDESWFADNISWMNYLKFRASVGITGNNNVNPWKWTRLYTAATDKGMGFGDKGGEYTTGITPDADPNRDLRWDRTVQRNLGVDMSFLKSQLNLTLDGYYNTTTDMLTDMSGAIDVPISVGGAFAEQNYGGVKAWGTEVSLTWKSQVNEVNYSVGMNFAVGNYKVTKYFDRPFDYPAAMTTRRAVGNTGNGNPVWGYKTWKNTSAGDGMLRTDADIDAYWNYLTENANNSGIEGAAPNFLGITDKSQMKKGMLVYEDVRGALDAATQTYGKPNGVIEEDSEQDFDMLKKSNMSYGITTNLSAGWKGISFQAQISTSWGGTRFVDYLKQGTGSTQSMWSQPIYLTDMYDPDTNPDGKYPNLAYYEQFGGNNSDFFMLPTFRMFVRSLSVGYSLPKEWVSRAKVDNVRIFLSGNNLWDFYNPYPNKYRNMYDAPNVGYPTLRTWSLGINLGL</sequence>
<proteinExistence type="inferred from homology"/>
<evidence type="ECO:0000313" key="6">
    <source>
        <dbReference type="Proteomes" id="UP001597545"/>
    </source>
</evidence>
<gene>
    <name evidence="5" type="ORF">ACFSR5_19845</name>
</gene>
<dbReference type="Gene3D" id="2.60.40.1120">
    <property type="entry name" value="Carboxypeptidase-like, regulatory domain"/>
    <property type="match status" value="1"/>
</dbReference>
<keyword evidence="2" id="KW-0813">Transport</keyword>
<evidence type="ECO:0000256" key="1">
    <source>
        <dbReference type="ARBA" id="ARBA00022729"/>
    </source>
</evidence>
<feature type="chain" id="PRO_5046126496" evidence="3">
    <location>
        <begin position="27"/>
        <end position="1134"/>
    </location>
</feature>